<evidence type="ECO:0000313" key="1">
    <source>
        <dbReference type="EMBL" id="MRH78429.1"/>
    </source>
</evidence>
<protein>
    <recommendedName>
        <fullName evidence="3">DUF4019 domain-containing protein</fullName>
    </recommendedName>
</protein>
<sequence>MNKLLIHFCTIFVFLGCLGVSVDVRASGPAEQVVYAQLEALQRWDGRGVDEALREVWDRAHPENQKMTGPIDRFARLLTAPGYQPLIGHQTHEVVPFERNRSDKGDAGIATFSVIVLATDGLLYGFVWQLGRVELPDGKAWMTLSVSPARSTGKQLSKVFMPMKKAVSLR</sequence>
<reference evidence="1 2" key="1">
    <citation type="submission" date="2019-11" db="EMBL/GenBank/DDBJ databases">
        <authorList>
            <person name="Zhang X.Y."/>
        </authorList>
    </citation>
    <scope>NUCLEOTIDE SEQUENCE [LARGE SCALE GENOMIC DNA]</scope>
    <source>
        <strain evidence="1 2">C176</strain>
    </source>
</reference>
<keyword evidence="2" id="KW-1185">Reference proteome</keyword>
<organism evidence="1 2">
    <name type="scientific">Spiribacter salilacus</name>
    <dbReference type="NCBI Taxonomy" id="2664894"/>
    <lineage>
        <taxon>Bacteria</taxon>
        <taxon>Pseudomonadati</taxon>
        <taxon>Pseudomonadota</taxon>
        <taxon>Gammaproteobacteria</taxon>
        <taxon>Chromatiales</taxon>
        <taxon>Ectothiorhodospiraceae</taxon>
        <taxon>Spiribacter</taxon>
    </lineage>
</organism>
<dbReference type="EMBL" id="WJPP01000003">
    <property type="protein sequence ID" value="MRH78429.1"/>
    <property type="molecule type" value="Genomic_DNA"/>
</dbReference>
<gene>
    <name evidence="1" type="ORF">GH984_06880</name>
</gene>
<evidence type="ECO:0008006" key="3">
    <source>
        <dbReference type="Google" id="ProtNLM"/>
    </source>
</evidence>
<proteinExistence type="predicted"/>
<dbReference type="Proteomes" id="UP000433788">
    <property type="component" value="Unassembled WGS sequence"/>
</dbReference>
<accession>A0A6N7QSP9</accession>
<dbReference type="AlphaFoldDB" id="A0A6N7QSP9"/>
<comment type="caution">
    <text evidence="1">The sequence shown here is derived from an EMBL/GenBank/DDBJ whole genome shotgun (WGS) entry which is preliminary data.</text>
</comment>
<evidence type="ECO:0000313" key="2">
    <source>
        <dbReference type="Proteomes" id="UP000433788"/>
    </source>
</evidence>
<dbReference type="PROSITE" id="PS51257">
    <property type="entry name" value="PROKAR_LIPOPROTEIN"/>
    <property type="match status" value="1"/>
</dbReference>
<name>A0A6N7QSP9_9GAMM</name>
<dbReference type="RefSeq" id="WP_153719469.1">
    <property type="nucleotide sequence ID" value="NZ_WJPP01000003.1"/>
</dbReference>